<proteinExistence type="predicted"/>
<accession>A0A6P8NMC0</accession>
<feature type="region of interest" description="Disordered" evidence="1">
    <location>
        <begin position="885"/>
        <end position="921"/>
    </location>
</feature>
<dbReference type="KEGG" id="gsh:117348830"/>
<reference evidence="3" key="1">
    <citation type="submission" date="2025-08" db="UniProtKB">
        <authorList>
            <consortium name="RefSeq"/>
        </authorList>
    </citation>
    <scope>IDENTIFICATION</scope>
</reference>
<dbReference type="InterPro" id="IPR042161">
    <property type="entry name" value="TTC34"/>
</dbReference>
<dbReference type="GeneID" id="117348830"/>
<dbReference type="SMART" id="SM00028">
    <property type="entry name" value="TPR"/>
    <property type="match status" value="9"/>
</dbReference>
<dbReference type="CTD" id="100287898"/>
<evidence type="ECO:0000256" key="1">
    <source>
        <dbReference type="SAM" id="MobiDB-lite"/>
    </source>
</evidence>
<dbReference type="PANTHER" id="PTHR44874:SF1">
    <property type="entry name" value="TETRATRICOPEPTIDE REPEAT PROTEIN 34"/>
    <property type="match status" value="1"/>
</dbReference>
<dbReference type="OrthoDB" id="5971337at2759"/>
<organism evidence="2 3">
    <name type="scientific">Geotrypetes seraphini</name>
    <name type="common">Gaboon caecilian</name>
    <name type="synonym">Caecilia seraphini</name>
    <dbReference type="NCBI Taxonomy" id="260995"/>
    <lineage>
        <taxon>Eukaryota</taxon>
        <taxon>Metazoa</taxon>
        <taxon>Chordata</taxon>
        <taxon>Craniata</taxon>
        <taxon>Vertebrata</taxon>
        <taxon>Euteleostomi</taxon>
        <taxon>Amphibia</taxon>
        <taxon>Gymnophiona</taxon>
        <taxon>Geotrypetes</taxon>
    </lineage>
</organism>
<feature type="compositionally biased region" description="Polar residues" evidence="1">
    <location>
        <begin position="898"/>
        <end position="907"/>
    </location>
</feature>
<protein>
    <submittedName>
        <fullName evidence="3">Tetratricopeptide repeat protein 34 isoform X1</fullName>
    </submittedName>
</protein>
<dbReference type="FunCoup" id="A0A6P8NMC0">
    <property type="interactions" value="9"/>
</dbReference>
<dbReference type="RefSeq" id="XP_033777252.1">
    <property type="nucleotide sequence ID" value="XM_033921361.1"/>
</dbReference>
<keyword evidence="2" id="KW-1185">Reference proteome</keyword>
<name>A0A6P8NMC0_GEOSA</name>
<dbReference type="InParanoid" id="A0A6P8NMC0"/>
<dbReference type="Proteomes" id="UP000515159">
    <property type="component" value="Chromosome 15"/>
</dbReference>
<dbReference type="AlphaFoldDB" id="A0A6P8NMC0"/>
<evidence type="ECO:0000313" key="2">
    <source>
        <dbReference type="Proteomes" id="UP000515159"/>
    </source>
</evidence>
<dbReference type="SUPFAM" id="SSF48452">
    <property type="entry name" value="TPR-like"/>
    <property type="match status" value="3"/>
</dbReference>
<dbReference type="InterPro" id="IPR019734">
    <property type="entry name" value="TPR_rpt"/>
</dbReference>
<dbReference type="PANTHER" id="PTHR44874">
    <property type="entry name" value="TETRATRICOPEPTIDE REPEAT PROTEIN 34"/>
    <property type="match status" value="1"/>
</dbReference>
<evidence type="ECO:0000313" key="3">
    <source>
        <dbReference type="RefSeq" id="XP_033777252.1"/>
    </source>
</evidence>
<dbReference type="InterPro" id="IPR011990">
    <property type="entry name" value="TPR-like_helical_dom_sf"/>
</dbReference>
<sequence>MSAQDHTARLCQEGDHRLARGETALAAAFYMAAFSCSASVAVKKVKSLGRKQWEETIAILEKWCLGDSAIPKLTSEGISAVPLNTGIAAVFLSTLCPNNLAASVCRLGTLLRSGRYEEVVSRCNALLNTHPQHSVQLLLTRALAWVLSQTRSGNGVVDYTQVFGNQREAAIEFVCSKQKEYLPHITRAFYSYISSHDKDSTTRRSDALINDFLIAIAPDDPRGYKMQAAYLLEKCKFGECVVFTSKAIETLSTRTDLKVDSLSCLLLDRAAAYFSLGGQTKNMIQDFKEAFSLSPSHAKRQFDKLFSPQNAERVEANVKAFIEMEFAEFREALRTHPELRSNPGTDLLSTIIRTLQFLTHISPSAKREMSIRLADCQLLAGDFHSSLEICNRLLESEPKTYQNTLLVLRGFSHLHVNEHQQALEDFQRIIEHDSPHPSSCVKALCGRGLIRMLGGSPYLTALDYITACRLKMEETFLTIKSYIPWNQRGLLYKVLQEEGQKMLQKKPTNPSASVSLRRKKAFEQKDLSSKDSELSGLHQLASLLMELDPTDEVSRILCTDVLYQMDRVEEAHKMLLLALNGNPQPSPVLARLALLQLKKGFIYDGNQLIKKVIQIGDTSCLLPIMDIFREADRKLMQSHCHSRAMAILKSKQGDTYVKEAVAYLSLAIITSGGHAEDSLLARAQCYGHLGQKKTALFDFNAILKENPGNVKALCGRSFLYLLLNQQKEVVQDMMLALKLDAASAIQDILCLKHEALSSLTQWLHDHCRTVQNDLLSTNKDPAKDKTFNDLLVIEESLIKINDKNPSWLILYIDTLIAAGRYEDAHSHLLESFGPNINDESVKARRGIIHMKRQNTTMAAHDLSPLAGKGPKELEFLMKLLENKQRQSLSQKRSKRIPHSTQQRTNQVGHVASQEGNALSKRRQPEKALDYYSLAVLASNSNPRFLRQRAMCLSLLQKYSHALKDLDKVIQRHGSSDLRTQVEDYCSKGYTLLIMTEEEAAVKQFIKALCLEPSMALASVCNRPGKISLAQSFHQIAQGYFEHRCYEDAWNITDYGLMIDEHSKELKKLKAKIRKEASGCIVH</sequence>
<gene>
    <name evidence="3" type="primary">TTC34</name>
</gene>
<dbReference type="Gene3D" id="1.25.40.10">
    <property type="entry name" value="Tetratricopeptide repeat domain"/>
    <property type="match status" value="3"/>
</dbReference>